<dbReference type="Proteomes" id="UP000054097">
    <property type="component" value="Unassembled WGS sequence"/>
</dbReference>
<organism evidence="1 2">
    <name type="scientific">Serendipita vermifera MAFF 305830</name>
    <dbReference type="NCBI Taxonomy" id="933852"/>
    <lineage>
        <taxon>Eukaryota</taxon>
        <taxon>Fungi</taxon>
        <taxon>Dikarya</taxon>
        <taxon>Basidiomycota</taxon>
        <taxon>Agaricomycotina</taxon>
        <taxon>Agaricomycetes</taxon>
        <taxon>Sebacinales</taxon>
        <taxon>Serendipitaceae</taxon>
        <taxon>Serendipita</taxon>
    </lineage>
</organism>
<reference evidence="2" key="2">
    <citation type="submission" date="2015-01" db="EMBL/GenBank/DDBJ databases">
        <title>Evolutionary Origins and Diversification of the Mycorrhizal Mutualists.</title>
        <authorList>
            <consortium name="DOE Joint Genome Institute"/>
            <consortium name="Mycorrhizal Genomics Consortium"/>
            <person name="Kohler A."/>
            <person name="Kuo A."/>
            <person name="Nagy L.G."/>
            <person name="Floudas D."/>
            <person name="Copeland A."/>
            <person name="Barry K.W."/>
            <person name="Cichocki N."/>
            <person name="Veneault-Fourrey C."/>
            <person name="LaButti K."/>
            <person name="Lindquist E.A."/>
            <person name="Lipzen A."/>
            <person name="Lundell T."/>
            <person name="Morin E."/>
            <person name="Murat C."/>
            <person name="Riley R."/>
            <person name="Ohm R."/>
            <person name="Sun H."/>
            <person name="Tunlid A."/>
            <person name="Henrissat B."/>
            <person name="Grigoriev I.V."/>
            <person name="Hibbett D.S."/>
            <person name="Martin F."/>
        </authorList>
    </citation>
    <scope>NUCLEOTIDE SEQUENCE [LARGE SCALE GENOMIC DNA]</scope>
    <source>
        <strain evidence="2">MAFF 305830</strain>
    </source>
</reference>
<reference evidence="1 2" key="1">
    <citation type="submission" date="2014-04" db="EMBL/GenBank/DDBJ databases">
        <authorList>
            <consortium name="DOE Joint Genome Institute"/>
            <person name="Kuo A."/>
            <person name="Zuccaro A."/>
            <person name="Kohler A."/>
            <person name="Nagy L.G."/>
            <person name="Floudas D."/>
            <person name="Copeland A."/>
            <person name="Barry K.W."/>
            <person name="Cichocki N."/>
            <person name="Veneault-Fourrey C."/>
            <person name="LaButti K."/>
            <person name="Lindquist E.A."/>
            <person name="Lipzen A."/>
            <person name="Lundell T."/>
            <person name="Morin E."/>
            <person name="Murat C."/>
            <person name="Sun H."/>
            <person name="Tunlid A."/>
            <person name="Henrissat B."/>
            <person name="Grigoriev I.V."/>
            <person name="Hibbett D.S."/>
            <person name="Martin F."/>
            <person name="Nordberg H.P."/>
            <person name="Cantor M.N."/>
            <person name="Hua S.X."/>
        </authorList>
    </citation>
    <scope>NUCLEOTIDE SEQUENCE [LARGE SCALE GENOMIC DNA]</scope>
    <source>
        <strain evidence="1 2">MAFF 305830</strain>
    </source>
</reference>
<proteinExistence type="predicted"/>
<evidence type="ECO:0000313" key="1">
    <source>
        <dbReference type="EMBL" id="KIM28292.1"/>
    </source>
</evidence>
<evidence type="ECO:0000313" key="2">
    <source>
        <dbReference type="Proteomes" id="UP000054097"/>
    </source>
</evidence>
<dbReference type="AlphaFoldDB" id="A0A0C2XGP1"/>
<protein>
    <submittedName>
        <fullName evidence="1">Uncharacterized protein</fullName>
    </submittedName>
</protein>
<gene>
    <name evidence="1" type="ORF">M408DRAFT_145508</name>
</gene>
<keyword evidence="2" id="KW-1185">Reference proteome</keyword>
<accession>A0A0C2XGP1</accession>
<dbReference type="OrthoDB" id="41266at2759"/>
<sequence>MAIVASVKCVVFVFDAVTRSVGTIAKHLYPIMSAITSLPSSIPTLPIPVFTSKLKTAEKTANSPPAPTRTQTILERELENRRQASISWTNRSWWRRPFGIGRGYRRLCGGNCVGLPQRCR</sequence>
<dbReference type="EMBL" id="KN824294">
    <property type="protein sequence ID" value="KIM28292.1"/>
    <property type="molecule type" value="Genomic_DNA"/>
</dbReference>
<name>A0A0C2XGP1_SERVB</name>
<dbReference type="HOGENOM" id="CLU_2051078_0_0_1"/>